<keyword evidence="1" id="KW-0732">Signal</keyword>
<dbReference type="GO" id="GO:0080030">
    <property type="term" value="F:methyl indole-3-acetate esterase activity"/>
    <property type="evidence" value="ECO:0007669"/>
    <property type="project" value="TreeGrafter"/>
</dbReference>
<name>G8TAF5_NIAKG</name>
<protein>
    <submittedName>
        <fullName evidence="3">Alpha/beta hydrolase fold protein</fullName>
    </submittedName>
</protein>
<dbReference type="InterPro" id="IPR000073">
    <property type="entry name" value="AB_hydrolase_1"/>
</dbReference>
<dbReference type="InterPro" id="IPR029058">
    <property type="entry name" value="AB_hydrolase_fold"/>
</dbReference>
<dbReference type="OrthoDB" id="9112061at2"/>
<dbReference type="KEGG" id="nko:Niako_1754"/>
<evidence type="ECO:0000259" key="2">
    <source>
        <dbReference type="Pfam" id="PF12697"/>
    </source>
</evidence>
<keyword evidence="3" id="KW-0378">Hydrolase</keyword>
<feature type="chain" id="PRO_5003516069" evidence="1">
    <location>
        <begin position="26"/>
        <end position="277"/>
    </location>
</feature>
<dbReference type="SUPFAM" id="SSF53474">
    <property type="entry name" value="alpha/beta-Hydrolases"/>
    <property type="match status" value="1"/>
</dbReference>
<dbReference type="Proteomes" id="UP000005438">
    <property type="component" value="Chromosome"/>
</dbReference>
<reference evidence="3 4" key="1">
    <citation type="submission" date="2011-12" db="EMBL/GenBank/DDBJ databases">
        <title>The complete genome of Niastella koreensis GR20-10.</title>
        <authorList>
            <consortium name="US DOE Joint Genome Institute (JGI-PGF)"/>
            <person name="Lucas S."/>
            <person name="Han J."/>
            <person name="Lapidus A."/>
            <person name="Bruce D."/>
            <person name="Goodwin L."/>
            <person name="Pitluck S."/>
            <person name="Peters L."/>
            <person name="Kyrpides N."/>
            <person name="Mavromatis K."/>
            <person name="Ivanova N."/>
            <person name="Mikhailova N."/>
            <person name="Davenport K."/>
            <person name="Saunders E."/>
            <person name="Detter J.C."/>
            <person name="Tapia R."/>
            <person name="Han C."/>
            <person name="Land M."/>
            <person name="Hauser L."/>
            <person name="Markowitz V."/>
            <person name="Cheng J.-F."/>
            <person name="Hugenholtz P."/>
            <person name="Woyke T."/>
            <person name="Wu D."/>
            <person name="Tindall B."/>
            <person name="Pomrenke H."/>
            <person name="Brambilla E."/>
            <person name="Klenk H.-P."/>
            <person name="Eisen J.A."/>
        </authorList>
    </citation>
    <scope>NUCLEOTIDE SEQUENCE [LARGE SCALE GENOMIC DNA]</scope>
    <source>
        <strain evidence="4">DSM 17620 / KACC 11465 / NBRC 106392 / GR20-10</strain>
    </source>
</reference>
<accession>G8TAF5</accession>
<feature type="signal peptide" evidence="1">
    <location>
        <begin position="1"/>
        <end position="25"/>
    </location>
</feature>
<dbReference type="GO" id="GO:0080032">
    <property type="term" value="F:methyl jasmonate esterase activity"/>
    <property type="evidence" value="ECO:0007669"/>
    <property type="project" value="TreeGrafter"/>
</dbReference>
<organism evidence="3 4">
    <name type="scientific">Niastella koreensis (strain DSM 17620 / KACC 11465 / NBRC 106392 / GR20-10)</name>
    <dbReference type="NCBI Taxonomy" id="700598"/>
    <lineage>
        <taxon>Bacteria</taxon>
        <taxon>Pseudomonadati</taxon>
        <taxon>Bacteroidota</taxon>
        <taxon>Chitinophagia</taxon>
        <taxon>Chitinophagales</taxon>
        <taxon>Chitinophagaceae</taxon>
        <taxon>Niastella</taxon>
    </lineage>
</organism>
<dbReference type="STRING" id="700598.Niako_1754"/>
<dbReference type="PRINTS" id="PR00111">
    <property type="entry name" value="ABHYDROLASE"/>
</dbReference>
<evidence type="ECO:0000313" key="3">
    <source>
        <dbReference type="EMBL" id="AEV98117.1"/>
    </source>
</evidence>
<dbReference type="HOGENOM" id="CLU_046066_3_1_10"/>
<dbReference type="EMBL" id="CP003178">
    <property type="protein sequence ID" value="AEV98117.1"/>
    <property type="molecule type" value="Genomic_DNA"/>
</dbReference>
<dbReference type="eggNOG" id="COG0596">
    <property type="taxonomic scope" value="Bacteria"/>
</dbReference>
<dbReference type="RefSeq" id="WP_014218031.1">
    <property type="nucleotide sequence ID" value="NC_016609.1"/>
</dbReference>
<evidence type="ECO:0000313" key="4">
    <source>
        <dbReference type="Proteomes" id="UP000005438"/>
    </source>
</evidence>
<dbReference type="AlphaFoldDB" id="G8TAF5"/>
<dbReference type="PANTHER" id="PTHR10992">
    <property type="entry name" value="METHYLESTERASE FAMILY MEMBER"/>
    <property type="match status" value="1"/>
</dbReference>
<dbReference type="InterPro" id="IPR045889">
    <property type="entry name" value="MES/HNL"/>
</dbReference>
<sequence>MKNFKLARVANLFALALIIMLNSCSKDDNSVKKKNSTFVMVHGAWQASFVWDKVKKALEDEGNRVVSVELLGHGNDYTPVSEITFDKYVKQVTNVIDSLNIPVVLVGHSLGGAIITQAACKVPQKIDKLVYVAGFIPKSGSSVFGYSAMDSGTLIPSALGFSADGSTVTITNPEINIREIFCKDGSVEDINLLVEKLRPEPVGAAGTPLDYSSDTYSAIANKYYIYTTEDKAISYPFQQQMVAEARITNTYEIQAGHSPFLSKPTELVSILNKITKQ</sequence>
<evidence type="ECO:0000256" key="1">
    <source>
        <dbReference type="SAM" id="SignalP"/>
    </source>
</evidence>
<dbReference type="PANTHER" id="PTHR10992:SF1086">
    <property type="entry name" value="AB HYDROLASE-1 DOMAIN-CONTAINING PROTEIN"/>
    <property type="match status" value="1"/>
</dbReference>
<proteinExistence type="predicted"/>
<dbReference type="Gene3D" id="3.40.50.1820">
    <property type="entry name" value="alpha/beta hydrolase"/>
    <property type="match status" value="1"/>
</dbReference>
<dbReference type="Pfam" id="PF12697">
    <property type="entry name" value="Abhydrolase_6"/>
    <property type="match status" value="1"/>
</dbReference>
<feature type="domain" description="AB hydrolase-1" evidence="2">
    <location>
        <begin position="38"/>
        <end position="268"/>
    </location>
</feature>
<gene>
    <name evidence="3" type="ordered locus">Niako_1754</name>
</gene>